<keyword evidence="2" id="KW-0119">Carbohydrate metabolism</keyword>
<accession>A0ABN0QV73</accession>
<dbReference type="Proteomes" id="UP000020681">
    <property type="component" value="Unassembled WGS sequence"/>
</dbReference>
<dbReference type="SUPFAM" id="SSF53756">
    <property type="entry name" value="UDP-Glycosyltransferase/glycogen phosphorylase"/>
    <property type="match status" value="1"/>
</dbReference>
<dbReference type="EMBL" id="JAOL01000139">
    <property type="protein sequence ID" value="EUA88542.1"/>
    <property type="molecule type" value="Genomic_DNA"/>
</dbReference>
<dbReference type="Gene3D" id="3.40.50.2000">
    <property type="entry name" value="Glycogen Phosphorylase B"/>
    <property type="match status" value="2"/>
</dbReference>
<evidence type="ECO:0000256" key="2">
    <source>
        <dbReference type="RuleBase" id="RU000587"/>
    </source>
</evidence>
<comment type="function">
    <text evidence="2">Allosteric enzyme that catalyzes the rate-limiting step in glycogen catabolism, the phosphorolytic cleavage of glycogen to produce glucose-1-phosphate, and plays a central role in maintaining cellular and organismal glucose homeostasis.</text>
</comment>
<reference evidence="3 4" key="1">
    <citation type="submission" date="2014-01" db="EMBL/GenBank/DDBJ databases">
        <authorList>
            <person name="Dobos K."/>
            <person name="Lenaerts A."/>
            <person name="Ordway D."/>
            <person name="DeGroote M.A."/>
            <person name="Parker T."/>
            <person name="Sizemore C."/>
            <person name="Tallon L.J."/>
            <person name="Sadzewicz L.K."/>
            <person name="Sengamalay N."/>
            <person name="Fraser C.M."/>
            <person name="Hine E."/>
            <person name="Shefchek K.A."/>
            <person name="Das S.P."/>
            <person name="Tettelin H."/>
        </authorList>
    </citation>
    <scope>NUCLEOTIDE SEQUENCE [LARGE SCALE GENOMIC DNA]</scope>
    <source>
        <strain evidence="3 4">Harvey</strain>
    </source>
</reference>
<protein>
    <recommendedName>
        <fullName evidence="2">Alpha-1,4 glucan phosphorylase</fullName>
        <ecNumber evidence="2">2.4.1.1</ecNumber>
    </recommendedName>
</protein>
<comment type="similarity">
    <text evidence="1 2">Belongs to the glycogen phosphorylase family.</text>
</comment>
<keyword evidence="2" id="KW-0328">Glycosyltransferase</keyword>
<comment type="catalytic activity">
    <reaction evidence="2">
        <text>[(1-&gt;4)-alpha-D-glucosyl](n) + phosphate = [(1-&gt;4)-alpha-D-glucosyl](n-1) + alpha-D-glucose 1-phosphate</text>
        <dbReference type="Rhea" id="RHEA:41732"/>
        <dbReference type="Rhea" id="RHEA-COMP:9584"/>
        <dbReference type="Rhea" id="RHEA-COMP:9586"/>
        <dbReference type="ChEBI" id="CHEBI:15444"/>
        <dbReference type="ChEBI" id="CHEBI:43474"/>
        <dbReference type="ChEBI" id="CHEBI:58601"/>
        <dbReference type="EC" id="2.4.1.1"/>
    </reaction>
</comment>
<dbReference type="PANTHER" id="PTHR11468:SF3">
    <property type="entry name" value="GLYCOGEN PHOSPHORYLASE, LIVER FORM"/>
    <property type="match status" value="1"/>
</dbReference>
<comment type="cofactor">
    <cofactor evidence="2">
        <name>pyridoxal 5'-phosphate</name>
        <dbReference type="ChEBI" id="CHEBI:597326"/>
    </cofactor>
</comment>
<evidence type="ECO:0000313" key="3">
    <source>
        <dbReference type="EMBL" id="EUA88542.1"/>
    </source>
</evidence>
<keyword evidence="2" id="KW-0808">Transferase</keyword>
<dbReference type="EC" id="2.4.1.1" evidence="2"/>
<keyword evidence="4" id="KW-1185">Reference proteome</keyword>
<evidence type="ECO:0000256" key="1">
    <source>
        <dbReference type="ARBA" id="ARBA00006047"/>
    </source>
</evidence>
<dbReference type="PANTHER" id="PTHR11468">
    <property type="entry name" value="GLYCOGEN PHOSPHORYLASE"/>
    <property type="match status" value="1"/>
</dbReference>
<gene>
    <name evidence="3" type="ORF">I551_5065</name>
</gene>
<organism evidence="3 4">
    <name type="scientific">Mycobacterium ulcerans str. Harvey</name>
    <dbReference type="NCBI Taxonomy" id="1299332"/>
    <lineage>
        <taxon>Bacteria</taxon>
        <taxon>Bacillati</taxon>
        <taxon>Actinomycetota</taxon>
        <taxon>Actinomycetes</taxon>
        <taxon>Mycobacteriales</taxon>
        <taxon>Mycobacteriaceae</taxon>
        <taxon>Mycobacterium</taxon>
        <taxon>Mycobacterium ulcerans group</taxon>
    </lineage>
</organism>
<proteinExistence type="inferred from homology"/>
<evidence type="ECO:0000313" key="4">
    <source>
        <dbReference type="Proteomes" id="UP000020681"/>
    </source>
</evidence>
<dbReference type="Pfam" id="PF00343">
    <property type="entry name" value="Phosphorylase"/>
    <property type="match status" value="1"/>
</dbReference>
<sequence>MGLIGSGAFSGGDPEVFAPLIANLSERDPFLVNADYADYLRAQQEVSNTWQDTESWTRKSILNSAYSGKFSSDRAIAEYCDDIWKHRRGDHWVPPGLTARLAGEWPTPARRALPSALDAAQGTPLNNLGRHHH</sequence>
<name>A0ABN0QV73_MYCUL</name>
<comment type="caution">
    <text evidence="3">The sequence shown here is derived from an EMBL/GenBank/DDBJ whole genome shotgun (WGS) entry which is preliminary data.</text>
</comment>
<dbReference type="InterPro" id="IPR000811">
    <property type="entry name" value="Glyco_trans_35"/>
</dbReference>
<keyword evidence="2" id="KW-0663">Pyridoxal phosphate</keyword>